<evidence type="ECO:0008006" key="3">
    <source>
        <dbReference type="Google" id="ProtNLM"/>
    </source>
</evidence>
<dbReference type="PANTHER" id="PTHR48228:SF4">
    <property type="entry name" value="BLR3030 PROTEIN"/>
    <property type="match status" value="1"/>
</dbReference>
<dbReference type="Pfam" id="PF02515">
    <property type="entry name" value="CoA_transf_3"/>
    <property type="match status" value="1"/>
</dbReference>
<dbReference type="RefSeq" id="WP_088606062.1">
    <property type="nucleotide sequence ID" value="NZ_NJIH01000021.1"/>
</dbReference>
<sequence>MQAAHTLADDTRDAVLALLAGQPWADTGASRRLRFHGTLPRFDSAHKLTLAAASAVGAYALGVEQWWHMARGQRQSIAMDWMQAASSLNPGHFQTQSGYALPALSLLTELKADFYRTRDGLWFFPIGSYPHLRDGVLDLLQCANTAPALAASIAGWNGHDLEEAFAQRKLPGVYARSADEWLAHPQGALLAGKPAIEVTKIADGDPQPPSGATRPLDGIRVLDLGHVIAGPVVARSLAEHGAEVLRISSPTNQDPFRQTVDTNIGKRSAFLDLGRPVDQARARELVSGADVVVQSWRPGSMKARGLGPQEAAVIRPGLVYVTVTAFGDEGPWGTRGGFEQLGQVATGVATNEGGADKPRLVPTYLLNDYLTGYLGAAGVMMALIRRATEGGSYHVRVSLARTSMWVQELGLEPDYDPRAPRRHFADELDPVLETRSSAYGPLQQLPPVAQFSHTPARWSLPPAPNGAHAPCWRE</sequence>
<evidence type="ECO:0000313" key="2">
    <source>
        <dbReference type="Proteomes" id="UP000214603"/>
    </source>
</evidence>
<dbReference type="EMBL" id="NJIH01000021">
    <property type="protein sequence ID" value="OWT53444.1"/>
    <property type="molecule type" value="Genomic_DNA"/>
</dbReference>
<dbReference type="InterPro" id="IPR003673">
    <property type="entry name" value="CoA-Trfase_fam_III"/>
</dbReference>
<name>A0A225LVR0_9BURK</name>
<reference evidence="2" key="1">
    <citation type="submission" date="2017-06" db="EMBL/GenBank/DDBJ databases">
        <title>Herbaspirillum phytohormonus sp. nov., isolated from the root nodule of Robinia pseudoacacia in lead-zinc mine.</title>
        <authorList>
            <person name="Fan M."/>
            <person name="Lin Y."/>
        </authorList>
    </citation>
    <scope>NUCLEOTIDE SEQUENCE [LARGE SCALE GENOMIC DNA]</scope>
    <source>
        <strain evidence="2">SC-089</strain>
    </source>
</reference>
<dbReference type="AlphaFoldDB" id="A0A225LVR0"/>
<dbReference type="GO" id="GO:0003824">
    <property type="term" value="F:catalytic activity"/>
    <property type="evidence" value="ECO:0007669"/>
    <property type="project" value="InterPro"/>
</dbReference>
<dbReference type="PANTHER" id="PTHR48228">
    <property type="entry name" value="SUCCINYL-COA--D-CITRAMALATE COA-TRANSFERASE"/>
    <property type="match status" value="1"/>
</dbReference>
<dbReference type="SUPFAM" id="SSF89796">
    <property type="entry name" value="CoA-transferase family III (CaiB/BaiF)"/>
    <property type="match status" value="2"/>
</dbReference>
<proteinExistence type="predicted"/>
<evidence type="ECO:0000313" key="1">
    <source>
        <dbReference type="EMBL" id="OWT53444.1"/>
    </source>
</evidence>
<keyword evidence="2" id="KW-1185">Reference proteome</keyword>
<organism evidence="1 2">
    <name type="scientific">Candidimonas nitroreducens</name>
    <dbReference type="NCBI Taxonomy" id="683354"/>
    <lineage>
        <taxon>Bacteria</taxon>
        <taxon>Pseudomonadati</taxon>
        <taxon>Pseudomonadota</taxon>
        <taxon>Betaproteobacteria</taxon>
        <taxon>Burkholderiales</taxon>
        <taxon>Alcaligenaceae</taxon>
        <taxon>Candidimonas</taxon>
    </lineage>
</organism>
<dbReference type="Proteomes" id="UP000214603">
    <property type="component" value="Unassembled WGS sequence"/>
</dbReference>
<dbReference type="InterPro" id="IPR050509">
    <property type="entry name" value="CoA-transferase_III"/>
</dbReference>
<comment type="caution">
    <text evidence="1">The sequence shown here is derived from an EMBL/GenBank/DDBJ whole genome shotgun (WGS) entry which is preliminary data.</text>
</comment>
<gene>
    <name evidence="1" type="ORF">CEY11_24485</name>
</gene>
<dbReference type="InterPro" id="IPR023606">
    <property type="entry name" value="CoA-Trfase_III_dom_1_sf"/>
</dbReference>
<dbReference type="OrthoDB" id="9058532at2"/>
<accession>A0A225LVR0</accession>
<dbReference type="Gene3D" id="3.40.50.10540">
    <property type="entry name" value="Crotonobetainyl-coa:carnitine coa-transferase, domain 1"/>
    <property type="match status" value="1"/>
</dbReference>
<protein>
    <recommendedName>
        <fullName evidence="3">Carnitine dehydratase</fullName>
    </recommendedName>
</protein>